<keyword evidence="14" id="KW-0325">Glycoprotein</keyword>
<accession>A0A314Z5Y5</accession>
<dbReference type="InterPro" id="IPR032675">
    <property type="entry name" value="LRR_dom_sf"/>
</dbReference>
<protein>
    <recommendedName>
        <fullName evidence="2">non-specific serine/threonine protein kinase</fullName>
        <ecNumber evidence="2">2.7.11.1</ecNumber>
    </recommendedName>
</protein>
<dbReference type="PROSITE" id="PS51450">
    <property type="entry name" value="LRR"/>
    <property type="match status" value="1"/>
</dbReference>
<organism evidence="20 21">
    <name type="scientific">Prunus yedoensis var. nudiflora</name>
    <dbReference type="NCBI Taxonomy" id="2094558"/>
    <lineage>
        <taxon>Eukaryota</taxon>
        <taxon>Viridiplantae</taxon>
        <taxon>Streptophyta</taxon>
        <taxon>Embryophyta</taxon>
        <taxon>Tracheophyta</taxon>
        <taxon>Spermatophyta</taxon>
        <taxon>Magnoliopsida</taxon>
        <taxon>eudicotyledons</taxon>
        <taxon>Gunneridae</taxon>
        <taxon>Pentapetalae</taxon>
        <taxon>rosids</taxon>
        <taxon>fabids</taxon>
        <taxon>Rosales</taxon>
        <taxon>Rosaceae</taxon>
        <taxon>Amygdaloideae</taxon>
        <taxon>Amygdaleae</taxon>
        <taxon>Prunus</taxon>
    </lineage>
</organism>
<dbReference type="InterPro" id="IPR011009">
    <property type="entry name" value="Kinase-like_dom_sf"/>
</dbReference>
<keyword evidence="10 20" id="KW-0418">Kinase</keyword>
<feature type="transmembrane region" description="Helical" evidence="18">
    <location>
        <begin position="12"/>
        <end position="32"/>
    </location>
</feature>
<evidence type="ECO:0000256" key="7">
    <source>
        <dbReference type="ARBA" id="ARBA00022729"/>
    </source>
</evidence>
<dbReference type="Gene3D" id="3.30.200.20">
    <property type="entry name" value="Phosphorylase Kinase, domain 1"/>
    <property type="match status" value="1"/>
</dbReference>
<reference evidence="20 21" key="1">
    <citation type="submission" date="2018-02" db="EMBL/GenBank/DDBJ databases">
        <title>Draft genome of wild Prunus yedoensis var. nudiflora.</title>
        <authorList>
            <person name="Baek S."/>
            <person name="Kim J.-H."/>
            <person name="Choi K."/>
            <person name="Kim G.-B."/>
            <person name="Cho A."/>
            <person name="Jang H."/>
            <person name="Shin C.-H."/>
            <person name="Yu H.-J."/>
            <person name="Mun J.-H."/>
        </authorList>
    </citation>
    <scope>NUCLEOTIDE SEQUENCE [LARGE SCALE GENOMIC DNA]</scope>
    <source>
        <strain evidence="21">cv. Jeju island</strain>
        <tissue evidence="20">Leaf</tissue>
    </source>
</reference>
<dbReference type="Gene3D" id="1.10.510.10">
    <property type="entry name" value="Transferase(Phosphotransferase) domain 1"/>
    <property type="match status" value="1"/>
</dbReference>
<evidence type="ECO:0000256" key="13">
    <source>
        <dbReference type="ARBA" id="ARBA00023136"/>
    </source>
</evidence>
<dbReference type="InterPro" id="IPR017441">
    <property type="entry name" value="Protein_kinase_ATP_BS"/>
</dbReference>
<evidence type="ECO:0000256" key="18">
    <source>
        <dbReference type="SAM" id="Phobius"/>
    </source>
</evidence>
<dbReference type="GO" id="GO:0005524">
    <property type="term" value="F:ATP binding"/>
    <property type="evidence" value="ECO:0007669"/>
    <property type="project" value="UniProtKB-UniRule"/>
</dbReference>
<keyword evidence="13 18" id="KW-0472">Membrane</keyword>
<proteinExistence type="predicted"/>
<keyword evidence="3" id="KW-0723">Serine/threonine-protein kinase</keyword>
<sequence length="706" mass="76727">MASQVMGGTRAAHVFSMLVLISFFVIAAEGAIEEYAPMKILMDEWDIRPPSWVGSDPCVGGWAGIECTDSRITSIALADMALTGQLPSDIELLSELEILSLKNNSFDGLIPPSIGNLSNLSFLDISDNKLVGSLPVSNRTTPGLDKLYKARHLIFDRNNLTGSIPSTLGLVQTLQALRLDRNSLSGSVPSSLNNLSNIAELHLSNNQLTGPVPNLTNLNSLSYVDMSNNTFDVSDVPSWFSTLQNLTTLMMENTRLQGEVPQALFSNYNLETLVLRNNKINGLLDLKTISSNHLQLIDMEKNFITDLKPSAGGSNYTLILADNPICEGTNTTNNYCIVSLSNSSNLIPPSNCASVACSPGQVSSPNCKCAYPYTGTLVFIFVSFSNLGNFSYYTTLQDSLVRTFQSYNLPVESVSLGYPTWGSSYQLELFIQVFPSGQDRFNQTGASAIASVISNQTLSRPGFFGPYSAVFPYGNSGGGGVYALQQKRRADEKWSRSIPLSGISNSSASAPRLKGARLFSFEELQKYTNGFSEANDVGAGGYGKVYRGILPTGQMVAIKRAKRDSMQGGPEFTAEVELLSRVHHKNLVSLVGFCLEQGEQILVYEYVPNGDLLDSLSGKSGIRLDWLRRLQIILGAARGLAYLHELANPPIIHRDIKSNNILLDKDLTAKVADFGLSKSMADSGTDHVTTQVKGTMVSIENFPPLY</sequence>
<evidence type="ECO:0000256" key="12">
    <source>
        <dbReference type="ARBA" id="ARBA00022989"/>
    </source>
</evidence>
<keyword evidence="7" id="KW-0732">Signal</keyword>
<dbReference type="OrthoDB" id="2015206at2759"/>
<evidence type="ECO:0000256" key="14">
    <source>
        <dbReference type="ARBA" id="ARBA00023180"/>
    </source>
</evidence>
<comment type="subcellular location">
    <subcellularLocation>
        <location evidence="1">Membrane</location>
        <topology evidence="1">Single-pass membrane protein</topology>
    </subcellularLocation>
</comment>
<dbReference type="FunFam" id="3.80.10.10:FF:000129">
    <property type="entry name" value="Leucine-rich repeat receptor-like kinase"/>
    <property type="match status" value="1"/>
</dbReference>
<evidence type="ECO:0000256" key="2">
    <source>
        <dbReference type="ARBA" id="ARBA00012513"/>
    </source>
</evidence>
<dbReference type="Pfam" id="PF00560">
    <property type="entry name" value="LRR_1"/>
    <property type="match status" value="2"/>
</dbReference>
<keyword evidence="4" id="KW-0433">Leucine-rich repeat</keyword>
<keyword evidence="20" id="KW-0675">Receptor</keyword>
<dbReference type="PANTHER" id="PTHR45974:SF266">
    <property type="entry name" value="LEUCINE-RICH REPEAT RECEPTOR PROTEIN KINASE HPCA1"/>
    <property type="match status" value="1"/>
</dbReference>
<dbReference type="Proteomes" id="UP000250321">
    <property type="component" value="Unassembled WGS sequence"/>
</dbReference>
<evidence type="ECO:0000256" key="10">
    <source>
        <dbReference type="ARBA" id="ARBA00022777"/>
    </source>
</evidence>
<dbReference type="FunFam" id="3.30.200.20:FF:000328">
    <property type="entry name" value="Leucine-rich repeat protein kinase family protein"/>
    <property type="match status" value="1"/>
</dbReference>
<evidence type="ECO:0000313" key="20">
    <source>
        <dbReference type="EMBL" id="PQQ12261.1"/>
    </source>
</evidence>
<evidence type="ECO:0000256" key="17">
    <source>
        <dbReference type="PROSITE-ProRule" id="PRU10141"/>
    </source>
</evidence>
<dbReference type="InterPro" id="IPR000719">
    <property type="entry name" value="Prot_kinase_dom"/>
</dbReference>
<keyword evidence="5" id="KW-0808">Transferase</keyword>
<dbReference type="PROSITE" id="PS00108">
    <property type="entry name" value="PROTEIN_KINASE_ST"/>
    <property type="match status" value="1"/>
</dbReference>
<evidence type="ECO:0000256" key="16">
    <source>
        <dbReference type="ARBA" id="ARBA00048679"/>
    </source>
</evidence>
<keyword evidence="6 18" id="KW-0812">Transmembrane</keyword>
<dbReference type="FunFam" id="1.10.510.10:FF:001023">
    <property type="entry name" value="Os07g0541700 protein"/>
    <property type="match status" value="1"/>
</dbReference>
<name>A0A314Z5Y5_PRUYE</name>
<evidence type="ECO:0000256" key="1">
    <source>
        <dbReference type="ARBA" id="ARBA00004167"/>
    </source>
</evidence>
<comment type="catalytic activity">
    <reaction evidence="15">
        <text>L-threonyl-[protein] + ATP = O-phospho-L-threonyl-[protein] + ADP + H(+)</text>
        <dbReference type="Rhea" id="RHEA:46608"/>
        <dbReference type="Rhea" id="RHEA-COMP:11060"/>
        <dbReference type="Rhea" id="RHEA-COMP:11605"/>
        <dbReference type="ChEBI" id="CHEBI:15378"/>
        <dbReference type="ChEBI" id="CHEBI:30013"/>
        <dbReference type="ChEBI" id="CHEBI:30616"/>
        <dbReference type="ChEBI" id="CHEBI:61977"/>
        <dbReference type="ChEBI" id="CHEBI:456216"/>
        <dbReference type="EC" id="2.7.11.1"/>
    </reaction>
</comment>
<dbReference type="InterPro" id="IPR001611">
    <property type="entry name" value="Leu-rich_rpt"/>
</dbReference>
<keyword evidence="12 18" id="KW-1133">Transmembrane helix</keyword>
<evidence type="ECO:0000256" key="5">
    <source>
        <dbReference type="ARBA" id="ARBA00022679"/>
    </source>
</evidence>
<gene>
    <name evidence="20" type="ORF">Pyn_20284</name>
</gene>
<evidence type="ECO:0000256" key="15">
    <source>
        <dbReference type="ARBA" id="ARBA00047899"/>
    </source>
</evidence>
<dbReference type="Gene3D" id="3.80.10.10">
    <property type="entry name" value="Ribonuclease Inhibitor"/>
    <property type="match status" value="3"/>
</dbReference>
<dbReference type="AlphaFoldDB" id="A0A314Z5Y5"/>
<evidence type="ECO:0000256" key="3">
    <source>
        <dbReference type="ARBA" id="ARBA00022527"/>
    </source>
</evidence>
<evidence type="ECO:0000256" key="8">
    <source>
        <dbReference type="ARBA" id="ARBA00022737"/>
    </source>
</evidence>
<dbReference type="EC" id="2.7.11.1" evidence="2"/>
<dbReference type="SUPFAM" id="SSF52058">
    <property type="entry name" value="L domain-like"/>
    <property type="match status" value="1"/>
</dbReference>
<dbReference type="PROSITE" id="PS00107">
    <property type="entry name" value="PROTEIN_KINASE_ATP"/>
    <property type="match status" value="1"/>
</dbReference>
<comment type="caution">
    <text evidence="20">The sequence shown here is derived from an EMBL/GenBank/DDBJ whole genome shotgun (WGS) entry which is preliminary data.</text>
</comment>
<evidence type="ECO:0000259" key="19">
    <source>
        <dbReference type="PROSITE" id="PS50011"/>
    </source>
</evidence>
<dbReference type="GO" id="GO:0016020">
    <property type="term" value="C:membrane"/>
    <property type="evidence" value="ECO:0007669"/>
    <property type="project" value="UniProtKB-SubCell"/>
</dbReference>
<dbReference type="SUPFAM" id="SSF56112">
    <property type="entry name" value="Protein kinase-like (PK-like)"/>
    <property type="match status" value="1"/>
</dbReference>
<keyword evidence="9 17" id="KW-0547">Nucleotide-binding</keyword>
<comment type="catalytic activity">
    <reaction evidence="16">
        <text>L-seryl-[protein] + ATP = O-phospho-L-seryl-[protein] + ADP + H(+)</text>
        <dbReference type="Rhea" id="RHEA:17989"/>
        <dbReference type="Rhea" id="RHEA-COMP:9863"/>
        <dbReference type="Rhea" id="RHEA-COMP:11604"/>
        <dbReference type="ChEBI" id="CHEBI:15378"/>
        <dbReference type="ChEBI" id="CHEBI:29999"/>
        <dbReference type="ChEBI" id="CHEBI:30616"/>
        <dbReference type="ChEBI" id="CHEBI:83421"/>
        <dbReference type="ChEBI" id="CHEBI:456216"/>
        <dbReference type="EC" id="2.7.11.1"/>
    </reaction>
</comment>
<dbReference type="InterPro" id="IPR008271">
    <property type="entry name" value="Ser/Thr_kinase_AS"/>
</dbReference>
<evidence type="ECO:0000256" key="4">
    <source>
        <dbReference type="ARBA" id="ARBA00022614"/>
    </source>
</evidence>
<dbReference type="PROSITE" id="PS50011">
    <property type="entry name" value="PROTEIN_KINASE_DOM"/>
    <property type="match status" value="1"/>
</dbReference>
<evidence type="ECO:0000313" key="21">
    <source>
        <dbReference type="Proteomes" id="UP000250321"/>
    </source>
</evidence>
<keyword evidence="21" id="KW-1185">Reference proteome</keyword>
<feature type="binding site" evidence="17">
    <location>
        <position position="559"/>
    </location>
    <ligand>
        <name>ATP</name>
        <dbReference type="ChEBI" id="CHEBI:30616"/>
    </ligand>
</feature>
<dbReference type="Pfam" id="PF07714">
    <property type="entry name" value="PK_Tyr_Ser-Thr"/>
    <property type="match status" value="1"/>
</dbReference>
<dbReference type="STRING" id="2094558.A0A314Z5Y5"/>
<evidence type="ECO:0000256" key="11">
    <source>
        <dbReference type="ARBA" id="ARBA00022840"/>
    </source>
</evidence>
<evidence type="ECO:0000256" key="6">
    <source>
        <dbReference type="ARBA" id="ARBA00022692"/>
    </source>
</evidence>
<evidence type="ECO:0000256" key="9">
    <source>
        <dbReference type="ARBA" id="ARBA00022741"/>
    </source>
</evidence>
<dbReference type="PANTHER" id="PTHR45974">
    <property type="entry name" value="RECEPTOR-LIKE PROTEIN 55"/>
    <property type="match status" value="1"/>
</dbReference>
<feature type="domain" description="Protein kinase" evidence="19">
    <location>
        <begin position="531"/>
        <end position="706"/>
    </location>
</feature>
<dbReference type="InterPro" id="IPR001245">
    <property type="entry name" value="Ser-Thr/Tyr_kinase_cat_dom"/>
</dbReference>
<dbReference type="GO" id="GO:0004674">
    <property type="term" value="F:protein serine/threonine kinase activity"/>
    <property type="evidence" value="ECO:0007669"/>
    <property type="project" value="UniProtKB-KW"/>
</dbReference>
<dbReference type="FunFam" id="3.80.10.10:FF:000383">
    <property type="entry name" value="Leucine-rich repeat receptor protein kinase EMS1"/>
    <property type="match status" value="1"/>
</dbReference>
<dbReference type="SMART" id="SM00220">
    <property type="entry name" value="S_TKc"/>
    <property type="match status" value="1"/>
</dbReference>
<keyword evidence="8" id="KW-0677">Repeat</keyword>
<keyword evidence="11 17" id="KW-0067">ATP-binding</keyword>
<dbReference type="EMBL" id="PJQY01000364">
    <property type="protein sequence ID" value="PQQ12261.1"/>
    <property type="molecule type" value="Genomic_DNA"/>
</dbReference>